<dbReference type="Gene3D" id="2.60.40.1970">
    <property type="entry name" value="YEATS domain"/>
    <property type="match status" value="1"/>
</dbReference>
<dbReference type="AlphaFoldDB" id="A0AAD2D4V3"/>
<dbReference type="GO" id="GO:0061630">
    <property type="term" value="F:ubiquitin protein ligase activity"/>
    <property type="evidence" value="ECO:0007669"/>
    <property type="project" value="UniProtKB-EC"/>
</dbReference>
<dbReference type="PROSITE" id="PS50089">
    <property type="entry name" value="ZF_RING_2"/>
    <property type="match status" value="1"/>
</dbReference>
<keyword evidence="6" id="KW-0227">DNA damage</keyword>
<dbReference type="GO" id="GO:0008270">
    <property type="term" value="F:zinc ion binding"/>
    <property type="evidence" value="ECO:0007669"/>
    <property type="project" value="UniProtKB-KW"/>
</dbReference>
<feature type="domain" description="YEATS" evidence="14">
    <location>
        <begin position="89"/>
        <end position="229"/>
    </location>
</feature>
<feature type="domain" description="RING-type" evidence="13">
    <location>
        <begin position="9"/>
        <end position="49"/>
    </location>
</feature>
<evidence type="ECO:0000313" key="16">
    <source>
        <dbReference type="Proteomes" id="UP001295684"/>
    </source>
</evidence>
<dbReference type="EC" id="2.3.2.27" evidence="3"/>
<evidence type="ECO:0000256" key="1">
    <source>
        <dbReference type="ARBA" id="ARBA00000900"/>
    </source>
</evidence>
<comment type="caution">
    <text evidence="15">The sequence shown here is derived from an EMBL/GenBank/DDBJ whole genome shotgun (WGS) entry which is preliminary data.</text>
</comment>
<protein>
    <recommendedName>
        <fullName evidence="3">RING-type E3 ubiquitin transferase</fullName>
        <ecNumber evidence="3">2.3.2.27</ecNumber>
    </recommendedName>
</protein>
<keyword evidence="5" id="KW-0479">Metal-binding</keyword>
<comment type="catalytic activity">
    <reaction evidence="1">
        <text>S-ubiquitinyl-[E2 ubiquitin-conjugating enzyme]-L-cysteine + [acceptor protein]-L-lysine = [E2 ubiquitin-conjugating enzyme]-L-cysteine + N(6)-ubiquitinyl-[acceptor protein]-L-lysine.</text>
        <dbReference type="EC" id="2.3.2.27"/>
    </reaction>
</comment>
<dbReference type="InterPro" id="IPR051657">
    <property type="entry name" value="RNF168/RNF169_E3_ubiq-ligase"/>
</dbReference>
<evidence type="ECO:0000256" key="2">
    <source>
        <dbReference type="ARBA" id="ARBA00004123"/>
    </source>
</evidence>
<dbReference type="Pfam" id="PF03366">
    <property type="entry name" value="YEATS"/>
    <property type="match status" value="1"/>
</dbReference>
<dbReference type="GO" id="GO:0005634">
    <property type="term" value="C:nucleus"/>
    <property type="evidence" value="ECO:0007669"/>
    <property type="project" value="UniProtKB-SubCell"/>
</dbReference>
<dbReference type="Gene3D" id="3.30.40.10">
    <property type="entry name" value="Zinc/RING finger domain, C3HC4 (zinc finger)"/>
    <property type="match status" value="1"/>
</dbReference>
<evidence type="ECO:0000256" key="11">
    <source>
        <dbReference type="PROSITE-ProRule" id="PRU00175"/>
    </source>
</evidence>
<evidence type="ECO:0000313" key="15">
    <source>
        <dbReference type="EMBL" id="CAI2380452.1"/>
    </source>
</evidence>
<evidence type="ECO:0000256" key="7">
    <source>
        <dbReference type="ARBA" id="ARBA00022771"/>
    </source>
</evidence>
<dbReference type="GO" id="GO:0006302">
    <property type="term" value="P:double-strand break repair"/>
    <property type="evidence" value="ECO:0007669"/>
    <property type="project" value="TreeGrafter"/>
</dbReference>
<dbReference type="PROSITE" id="PS51037">
    <property type="entry name" value="YEATS"/>
    <property type="match status" value="1"/>
</dbReference>
<dbReference type="Pfam" id="PF13923">
    <property type="entry name" value="zf-C3HC4_2"/>
    <property type="match status" value="1"/>
</dbReference>
<proteinExistence type="predicted"/>
<evidence type="ECO:0000256" key="3">
    <source>
        <dbReference type="ARBA" id="ARBA00012483"/>
    </source>
</evidence>
<accession>A0AAD2D4V3</accession>
<keyword evidence="7 11" id="KW-0863">Zinc-finger</keyword>
<keyword evidence="16" id="KW-1185">Reference proteome</keyword>
<keyword evidence="9" id="KW-0862">Zinc</keyword>
<dbReference type="InterPro" id="IPR017907">
    <property type="entry name" value="Znf_RING_CS"/>
</dbReference>
<keyword evidence="4" id="KW-0808">Transferase</keyword>
<evidence type="ECO:0000259" key="14">
    <source>
        <dbReference type="PROSITE" id="PS51037"/>
    </source>
</evidence>
<dbReference type="InterPro" id="IPR013083">
    <property type="entry name" value="Znf_RING/FYVE/PHD"/>
</dbReference>
<name>A0AAD2D4V3_EUPCR</name>
<evidence type="ECO:0000256" key="5">
    <source>
        <dbReference type="ARBA" id="ARBA00022723"/>
    </source>
</evidence>
<sequence>MEGSKDYECSVCLNVLVLPVATKCGHVFCKYCIHGYLETSAKKQCPMCRTPLRPTHFHPKVIKSKWEEIQSMYPEEIKDRYEAVREKEEEENKNMTVWLKFGNTYEELKEFTSRGVIDFKHKWSLYVQLQNKKIDPKCIIKKVEFDLEDPSGTTTIKKNFPPYRYNCIGYGTFSTPITITFQFWTKLEPMKIDHFLSFEKGGLNRSVAIKLDKEMYKLKVKAADPHQKF</sequence>
<organism evidence="15 16">
    <name type="scientific">Euplotes crassus</name>
    <dbReference type="NCBI Taxonomy" id="5936"/>
    <lineage>
        <taxon>Eukaryota</taxon>
        <taxon>Sar</taxon>
        <taxon>Alveolata</taxon>
        <taxon>Ciliophora</taxon>
        <taxon>Intramacronucleata</taxon>
        <taxon>Spirotrichea</taxon>
        <taxon>Hypotrichia</taxon>
        <taxon>Euplotida</taxon>
        <taxon>Euplotidae</taxon>
        <taxon>Moneuplotes</taxon>
    </lineage>
</organism>
<dbReference type="SUPFAM" id="SSF57850">
    <property type="entry name" value="RING/U-box"/>
    <property type="match status" value="1"/>
</dbReference>
<reference evidence="15" key="1">
    <citation type="submission" date="2023-07" db="EMBL/GenBank/DDBJ databases">
        <authorList>
            <consortium name="AG Swart"/>
            <person name="Singh M."/>
            <person name="Singh A."/>
            <person name="Seah K."/>
            <person name="Emmerich C."/>
        </authorList>
    </citation>
    <scope>NUCLEOTIDE SEQUENCE</scope>
    <source>
        <strain evidence="15">DP1</strain>
    </source>
</reference>
<evidence type="ECO:0000256" key="12">
    <source>
        <dbReference type="PROSITE-ProRule" id="PRU00376"/>
    </source>
</evidence>
<evidence type="ECO:0000256" key="6">
    <source>
        <dbReference type="ARBA" id="ARBA00022763"/>
    </source>
</evidence>
<dbReference type="InterPro" id="IPR055129">
    <property type="entry name" value="YEATS_dom"/>
</dbReference>
<dbReference type="PROSITE" id="PS00518">
    <property type="entry name" value="ZF_RING_1"/>
    <property type="match status" value="1"/>
</dbReference>
<dbReference type="GO" id="GO:0035861">
    <property type="term" value="C:site of double-strand break"/>
    <property type="evidence" value="ECO:0007669"/>
    <property type="project" value="TreeGrafter"/>
</dbReference>
<keyword evidence="8" id="KW-0833">Ubl conjugation pathway</keyword>
<dbReference type="Proteomes" id="UP001295684">
    <property type="component" value="Unassembled WGS sequence"/>
</dbReference>
<evidence type="ECO:0000256" key="8">
    <source>
        <dbReference type="ARBA" id="ARBA00022786"/>
    </source>
</evidence>
<dbReference type="PANTHER" id="PTHR23328:SF0">
    <property type="entry name" value="RING-TYPE DOMAIN-CONTAINING PROTEIN"/>
    <property type="match status" value="1"/>
</dbReference>
<evidence type="ECO:0000256" key="4">
    <source>
        <dbReference type="ARBA" id="ARBA00022679"/>
    </source>
</evidence>
<dbReference type="EMBL" id="CAMPGE010022412">
    <property type="protein sequence ID" value="CAI2380452.1"/>
    <property type="molecule type" value="Genomic_DNA"/>
</dbReference>
<dbReference type="GO" id="GO:0031491">
    <property type="term" value="F:nucleosome binding"/>
    <property type="evidence" value="ECO:0007669"/>
    <property type="project" value="TreeGrafter"/>
</dbReference>
<evidence type="ECO:0000259" key="13">
    <source>
        <dbReference type="PROSITE" id="PS50089"/>
    </source>
</evidence>
<evidence type="ECO:0000256" key="9">
    <source>
        <dbReference type="ARBA" id="ARBA00022833"/>
    </source>
</evidence>
<comment type="subcellular location">
    <subcellularLocation>
        <location evidence="2 12">Nucleus</location>
    </subcellularLocation>
</comment>
<dbReference type="PANTHER" id="PTHR23328">
    <property type="entry name" value="RING-TYPE DOMAIN-CONTAINING PROTEIN"/>
    <property type="match status" value="1"/>
</dbReference>
<dbReference type="SMART" id="SM00184">
    <property type="entry name" value="RING"/>
    <property type="match status" value="1"/>
</dbReference>
<dbReference type="InterPro" id="IPR001841">
    <property type="entry name" value="Znf_RING"/>
</dbReference>
<gene>
    <name evidence="15" type="ORF">ECRASSUSDP1_LOCUS21886</name>
</gene>
<dbReference type="InterPro" id="IPR038704">
    <property type="entry name" value="YEAST_sf"/>
</dbReference>
<keyword evidence="10 12" id="KW-0539">Nucleus</keyword>
<evidence type="ECO:0000256" key="10">
    <source>
        <dbReference type="ARBA" id="ARBA00023242"/>
    </source>
</evidence>